<dbReference type="SMART" id="SM00323">
    <property type="entry name" value="RasGAP"/>
    <property type="match status" value="1"/>
</dbReference>
<feature type="region of interest" description="Disordered" evidence="3">
    <location>
        <begin position="2626"/>
        <end position="2648"/>
    </location>
</feature>
<dbReference type="Gene3D" id="3.40.525.10">
    <property type="entry name" value="CRAL-TRIO lipid binding domain"/>
    <property type="match status" value="1"/>
</dbReference>
<dbReference type="Gene3D" id="2.30.29.30">
    <property type="entry name" value="Pleckstrin-homology domain (PH domain)/Phosphotyrosine-binding domain (PTB)"/>
    <property type="match status" value="1"/>
</dbReference>
<reference evidence="6" key="2">
    <citation type="submission" date="2025-08" db="UniProtKB">
        <authorList>
            <consortium name="Ensembl"/>
        </authorList>
    </citation>
    <scope>IDENTIFICATION</scope>
</reference>
<evidence type="ECO:0000313" key="7">
    <source>
        <dbReference type="Proteomes" id="UP001501940"/>
    </source>
</evidence>
<dbReference type="Pfam" id="PF21877">
    <property type="entry name" value="PH_NF1"/>
    <property type="match status" value="1"/>
</dbReference>
<dbReference type="SMART" id="SM00516">
    <property type="entry name" value="SEC14"/>
    <property type="match status" value="1"/>
</dbReference>
<dbReference type="CDD" id="cd13313">
    <property type="entry name" value="PH_NF1"/>
    <property type="match status" value="1"/>
</dbReference>
<dbReference type="PROSITE" id="PS50191">
    <property type="entry name" value="CRAL_TRIO"/>
    <property type="match status" value="1"/>
</dbReference>
<sequence length="2718" mass="305645">MAAHKPVEWVQAVITRFDEQLPIKVGHQNTHTKISTEHNKECLINISKYKFSLVISGLTNILKNVNNMRIFGEASEKNLYLSQLIILDTLEKCLAGQSKDCLRLDETMLVKQLLPEICHFIHTYREGHQHATELRASASAVLFSLSCNNFNAVFSRISTRLQELTVCSEDNVDVHDIELMQYISVDCSKLKRLLQETVLKFRALKKPAQLSVINSLEKAFWNWVENYPDEFTMLYQRPQADMAEAAEKLFDLVDSFAESAKRKAAVWPLQIILLILCPEITHTISKDTVDDSKANKKLFLDSLRKALAGQGSSKQLTESAAIACVKLCKASTYINWEDHSTIFLLVQSIVMDLKALLFNPAKPFWRGTGSQNADVELMMDCFVSCFRINPHNNQHFKVCLASSSPSTFHFVLVNSLHRIITNSHLDWWPKIDAVYCYSGELRFMFSDTLNRVIQGAGTHAPLRMTPSLTFIGKKTTSLKFKEKATDLDTRSYKCLLLALVKLIHADPKLMLHNPVKQAPEMQSSTAELITGLVQLVPLSNTTQLSQEAMEALLVLHQPETIELWNPDAPIETFWDISSQVLFIICRKLIGQQMVNGTEVLKWLREILICRNKFLLKNKVQSCFLTELTSLKGRGNDSQTNAMCATVGGAIPICRQAQTKLEVCLYMFLWSPDTEAVLVAMSCFRHLCEEADIRSASDEVTVQTILPNYATFSELASVSNMMGTGRSTLQKRVMALLRRVEHPTPGNIEAWEDTHSKWDQATKQILNFPKNKADDGQIFSLPGVVSLSLSVSVSPPQQEWINMTGFLCALGGVCLQQRSTPGPATYSPPMGPMSERKHSMISMGPSSNETPVSRFLDRLLSLLVCGHDRVGLHVRTNVKDLLGLELSPVLYPMLFNKLRNSIGKFFDTQGPVSATNTQFVEQTIAIMKNLLDNHTEGSSEHLGQASIETMMLNLVRYVRILGNVVHAIQIKTKLCQLVEVMMERRDDLSFCQEMKFRNKMVEYLTDWVMGTSNQAADDDIKCLTRDLDQASMEAVVSLLAGLPLQPEEGDGVELMEAKSQLFLKYFTLFMNLLNDCSEVEDEGQAVGGRKRGMSRRLASLRHCTVLAMSNLLNANVDSGLMHSIGLGYHKDLQTRATFMEVLTKILQQGTEFDTLAETVLADRFERLVELVTMMGDQGELPIAMALANVVPGSQWDELARVLVTLFDSRHLLYQLLWNMFSKEVELADSMQTLFRGNSLASKIMTFCFKVYGAAYLQKLLEPLLRGVITTPEHISFEVDPTRLEQGENLEENQRNLLQITERFFQAIIGSSSEFPPQLRSVCHCLYQVVSQRFPQNSIGAVGSAMFLRFVNPAIVSPYEAGILDKKPLPRIERGLKLMSKILQSIANHVLFTKEEHMRPFNDFVKSNFDSARRFFLDIASDSPPSDSVNHSLSFISDGNVLALHRLLWNNQERIGQYLSSNRDHKAVGRRPFDKMATLLAYLGPPEHKPVADTHWSSLNLTSSKFEEFMTRHQVHEKEEFKALKTLNIFYQAGTSKTGNPVFYYVARRFKTGQINGDLLIYHVLLTLKPYYAKPYEIVVDLTHVGPSNRFKTDFLSKWFVVFPGFAYENVAAVYVYNCNTWVREYTKYHERLLTGLKGSKRLQFIDSPAKLAEHVEPDQQKLPAATLTLEEDLKVFHNALKLAHKDTKVSIKVGSTAVQVTSAERTRVLGQPVFLNDVYYASEIEEICLVDESQFTLTMANQGTPLTFMHQECDAIVQSIIHIRTRWELSQPDSIPQHTKIRPKDVPGTLLNIALLNLGSSDPSLRSAAYNLLCALTCTFNLKIEGQLLETSGLCIPANNTLFIVSISKTLAANEPHLTLEFLEECISGFSKSSIELKHLCLEYMTPWLLNLVRFCKHNDDAKRQRVTAILDKLITMTINEKQMYPSIQAKIWGSLGQITDLLDVVLDSFIKTSATGGLGSIKAEVMADTAVALASGNVKLVSNKVIGRMCKIIDKTCLSPTPTLEQHLMWDDIAILARYMLMLSFNNSLDVAAHLPYLFHVVTLLVATGPLSLRASTHGLVINIIHSLCTCSQLNFSEETKQVLRLSLTEFSLPKFYLLFGISKVKSAAVIAFRSSYRDRSFSPGSYERETFALSSLETVTEALLEIMEACMRDIPTCKWLDQWTELAQKFAFQYNPSLQPRALVVFGCISKRVSHSQIKQIIRILSKGLESCLKGPDNYNSQVLIEATVIALTKLQPLLSKESPMHKALFWVAVAVLQLDEVNLYSAGTALLEQNLHTLDSMRVFNDKSPEEVFMEIRCPLEWHCKQMDHFVGLNFSANFNFALVGHLLKGYRHPSPTTVARTVRILHTLLTLISKHLKCDKFEVNTQSVAYLAALLTVSEEVRSRCSLKHRKSLLISDLSMDPVPMDTYSSHITDPTCRTLQETQPWTSPQVSDRYLSAHHYPTMGQISPRTRKSMSLDMGQPSQANTKKLLGTRKSFDHLISDSKAPKRPDMESGMTTPPKMRRVAENDYEIETQRIGNSHLRKVSVSESNVLLDEEVLTDPKIQALLLTVHNLLDSKINTVLSMCQDTNLLNPVHGIVQSVVYHEESPPQYQPSYLQSNTYYAELIVKFLEALIDSYLPAADEERGEEQLRTPTSPYPPTSQSQLSITANLNLSNSMTSLATSQHSPGVDKENVQLSPSSALSSGGRTRHGSASQVQKQRSAGSFKRPSIKKIV</sequence>
<evidence type="ECO:0000259" key="5">
    <source>
        <dbReference type="PROSITE" id="PS50191"/>
    </source>
</evidence>
<dbReference type="FunFam" id="1.10.506.10:FF:000019">
    <property type="entry name" value="Neurofibromin 1"/>
    <property type="match status" value="1"/>
</dbReference>
<dbReference type="InterPro" id="IPR016024">
    <property type="entry name" value="ARM-type_fold"/>
</dbReference>
<dbReference type="Proteomes" id="UP001501940">
    <property type="component" value="Chromosome 7"/>
</dbReference>
<dbReference type="Pfam" id="PF00616">
    <property type="entry name" value="RasGAP"/>
    <property type="match status" value="2"/>
</dbReference>
<dbReference type="GO" id="GO:0005096">
    <property type="term" value="F:GTPase activator activity"/>
    <property type="evidence" value="ECO:0007669"/>
    <property type="project" value="UniProtKB-KW"/>
</dbReference>
<evidence type="ECO:0008006" key="8">
    <source>
        <dbReference type="Google" id="ProtNLM"/>
    </source>
</evidence>
<evidence type="ECO:0000259" key="4">
    <source>
        <dbReference type="PROSITE" id="PS50018"/>
    </source>
</evidence>
<dbReference type="SUPFAM" id="SSF48371">
    <property type="entry name" value="ARM repeat"/>
    <property type="match status" value="2"/>
</dbReference>
<protein>
    <recommendedName>
        <fullName evidence="8">Neurofibromin 1b</fullName>
    </recommendedName>
</protein>
<dbReference type="GeneTree" id="ENSGT00550000074797"/>
<dbReference type="FunFam" id="2.30.29.30:FF:000070">
    <property type="entry name" value="Neurofibromin 1"/>
    <property type="match status" value="1"/>
</dbReference>
<dbReference type="InterPro" id="IPR008936">
    <property type="entry name" value="Rho_GTPase_activation_prot"/>
</dbReference>
<reference evidence="6" key="3">
    <citation type="submission" date="2025-09" db="UniProtKB">
        <authorList>
            <consortium name="Ensembl"/>
        </authorList>
    </citation>
    <scope>IDENTIFICATION</scope>
</reference>
<dbReference type="SUPFAM" id="SSF48350">
    <property type="entry name" value="GTPase activation domain, GAP"/>
    <property type="match status" value="1"/>
</dbReference>
<organism evidence="6 7">
    <name type="scientific">Amphiprion ocellaris</name>
    <name type="common">Clown anemonefish</name>
    <dbReference type="NCBI Taxonomy" id="80972"/>
    <lineage>
        <taxon>Eukaryota</taxon>
        <taxon>Metazoa</taxon>
        <taxon>Chordata</taxon>
        <taxon>Craniata</taxon>
        <taxon>Vertebrata</taxon>
        <taxon>Euteleostomi</taxon>
        <taxon>Actinopterygii</taxon>
        <taxon>Neopterygii</taxon>
        <taxon>Teleostei</taxon>
        <taxon>Neoteleostei</taxon>
        <taxon>Acanthomorphata</taxon>
        <taxon>Ovalentaria</taxon>
        <taxon>Pomacentridae</taxon>
        <taxon>Amphiprion</taxon>
    </lineage>
</organism>
<dbReference type="InterPro" id="IPR054071">
    <property type="entry name" value="PH_NF1"/>
</dbReference>
<dbReference type="CDD" id="cd00170">
    <property type="entry name" value="SEC14"/>
    <property type="match status" value="1"/>
</dbReference>
<dbReference type="Pfam" id="PF13716">
    <property type="entry name" value="CRAL_TRIO_2"/>
    <property type="match status" value="1"/>
</dbReference>
<dbReference type="InterPro" id="IPR039360">
    <property type="entry name" value="Ras_GTPase"/>
</dbReference>
<feature type="compositionally biased region" description="Polar residues" evidence="3">
    <location>
        <begin position="2678"/>
        <end position="2706"/>
    </location>
</feature>
<feature type="domain" description="Ras-GAP" evidence="4">
    <location>
        <begin position="1193"/>
        <end position="1386"/>
    </location>
</feature>
<reference evidence="6 7" key="1">
    <citation type="submission" date="2022-01" db="EMBL/GenBank/DDBJ databases">
        <title>A chromosome-scale genome assembly of the false clownfish, Amphiprion ocellaris.</title>
        <authorList>
            <person name="Ryu T."/>
        </authorList>
    </citation>
    <scope>NUCLEOTIDE SEQUENCE [LARGE SCALE GENOMIC DNA]</scope>
</reference>
<dbReference type="InterPro" id="IPR001936">
    <property type="entry name" value="RasGAP_dom"/>
</dbReference>
<dbReference type="InterPro" id="IPR001251">
    <property type="entry name" value="CRAL-TRIO_dom"/>
</dbReference>
<proteinExistence type="predicted"/>
<dbReference type="Gene3D" id="1.10.506.10">
    <property type="entry name" value="GTPase Activation - p120gap, domain 1"/>
    <property type="match status" value="2"/>
</dbReference>
<feature type="domain" description="CRAL-TRIO" evidence="5">
    <location>
        <begin position="1515"/>
        <end position="1673"/>
    </location>
</feature>
<dbReference type="PANTHER" id="PTHR10194:SF142">
    <property type="entry name" value="NEUROFIBROMIN"/>
    <property type="match status" value="1"/>
</dbReference>
<keyword evidence="1" id="KW-0343">GTPase activation</keyword>
<evidence type="ECO:0000256" key="2">
    <source>
        <dbReference type="ARBA" id="ARBA00022553"/>
    </source>
</evidence>
<dbReference type="FunFam" id="3.40.525.10:FF:000004">
    <property type="entry name" value="Neurofibromin 1"/>
    <property type="match status" value="1"/>
</dbReference>
<dbReference type="SUPFAM" id="SSF52087">
    <property type="entry name" value="CRAL/TRIO domain"/>
    <property type="match status" value="1"/>
</dbReference>
<accession>A0AAQ5Y923</accession>
<evidence type="ECO:0000256" key="3">
    <source>
        <dbReference type="SAM" id="MobiDB-lite"/>
    </source>
</evidence>
<dbReference type="FunFam" id="1.10.506.10:FF:000016">
    <property type="entry name" value="Neurofibromin 1"/>
    <property type="match status" value="1"/>
</dbReference>
<dbReference type="PROSITE" id="PS00509">
    <property type="entry name" value="RAS_GTPASE_ACTIV_1"/>
    <property type="match status" value="1"/>
</dbReference>
<name>A0AAQ5Y923_AMPOC</name>
<evidence type="ECO:0000256" key="1">
    <source>
        <dbReference type="ARBA" id="ARBA00022468"/>
    </source>
</evidence>
<keyword evidence="7" id="KW-1185">Reference proteome</keyword>
<dbReference type="FunFam" id="1.10.506.10:FF:000017">
    <property type="entry name" value="Neurofibromin 1"/>
    <property type="match status" value="1"/>
</dbReference>
<dbReference type="FunFam" id="1.10.506.10:FF:000014">
    <property type="entry name" value="Neurofibromin 1"/>
    <property type="match status" value="1"/>
</dbReference>
<keyword evidence="2" id="KW-0597">Phosphoprotein</keyword>
<dbReference type="PANTHER" id="PTHR10194">
    <property type="entry name" value="RAS GTPASE-ACTIVATING PROTEINS"/>
    <property type="match status" value="1"/>
</dbReference>
<dbReference type="InterPro" id="IPR011993">
    <property type="entry name" value="PH-like_dom_sf"/>
</dbReference>
<dbReference type="InterPro" id="IPR036865">
    <property type="entry name" value="CRAL-TRIO_dom_sf"/>
</dbReference>
<dbReference type="PROSITE" id="PS50018">
    <property type="entry name" value="RAS_GTPASE_ACTIV_2"/>
    <property type="match status" value="1"/>
</dbReference>
<dbReference type="InterPro" id="IPR023152">
    <property type="entry name" value="RasGAP_CS"/>
</dbReference>
<dbReference type="CDD" id="cd05130">
    <property type="entry name" value="RasGAP_Neurofibromin"/>
    <property type="match status" value="1"/>
</dbReference>
<feature type="region of interest" description="Disordered" evidence="3">
    <location>
        <begin position="2663"/>
        <end position="2718"/>
    </location>
</feature>
<evidence type="ECO:0000313" key="6">
    <source>
        <dbReference type="Ensembl" id="ENSAOCP00000049339.1"/>
    </source>
</evidence>
<dbReference type="Ensembl" id="ENSAOCT00000084033.1">
    <property type="protein sequence ID" value="ENSAOCP00000049339.1"/>
    <property type="gene ID" value="ENSAOCG00000014912.2"/>
</dbReference>